<feature type="compositionally biased region" description="Polar residues" evidence="1">
    <location>
        <begin position="83"/>
        <end position="99"/>
    </location>
</feature>
<accession>A0A1E3HIT6</accession>
<dbReference type="Proteomes" id="UP000094065">
    <property type="component" value="Unassembled WGS sequence"/>
</dbReference>
<evidence type="ECO:0000256" key="1">
    <source>
        <dbReference type="SAM" id="MobiDB-lite"/>
    </source>
</evidence>
<proteinExistence type="predicted"/>
<dbReference type="OrthoDB" id="10365375at2759"/>
<dbReference type="GeneID" id="30157491"/>
<protein>
    <submittedName>
        <fullName evidence="2">Uncharacterized protein</fullName>
    </submittedName>
</protein>
<comment type="caution">
    <text evidence="2">The sequence shown here is derived from an EMBL/GenBank/DDBJ whole genome shotgun (WGS) entry which is preliminary data.</text>
</comment>
<feature type="compositionally biased region" description="Low complexity" evidence="1">
    <location>
        <begin position="46"/>
        <end position="57"/>
    </location>
</feature>
<sequence>MDSHSSRGYPSRPSISTFPSRKYSAAAPSASPYSPSDMLHPDWRSGRGTPSGSGSAARPHRSRANSGDNSASDGSSGRRSLRQGVTESPVSRMPSPNSKVQRDWMVVRSMTDHSYRLELRPRMDYTPEELLLTDVYVCRTVEDGKEVWHNACKRTDGFSPSTCDEGYHSINPSTDVATTPISLTDEYPYAMSILPWGHPDINFDDEVFFRDGASAQAFIDANAVARAESLERYEIWQSRAAYRRSWQRLDVESRAFAELKSRIAELDGHCIKATKVVQEAHERLRGQRLTMDQPDTETEINLSAAGSNLDAAEQYLGDLEVVRDRIGALKGGRESATDRLKSIHQASSLAVDNFRTLYNGVKSEISKAQRTNYSQKMAAVSVSEVSFDLLHGRLDGVKNAKVQLQTQLEELERELKQKKTDQASMTNTARSQALANKDLVKALKRAEARASRAEDEAYELGGGGAHGRSSGEYSTRYDR</sequence>
<keyword evidence="3" id="KW-1185">Reference proteome</keyword>
<dbReference type="EMBL" id="AWGJ01000009">
    <property type="protein sequence ID" value="ODN76253.1"/>
    <property type="molecule type" value="Genomic_DNA"/>
</dbReference>
<organism evidence="2 3">
    <name type="scientific">Cryptococcus amylolentus CBS 6039</name>
    <dbReference type="NCBI Taxonomy" id="1295533"/>
    <lineage>
        <taxon>Eukaryota</taxon>
        <taxon>Fungi</taxon>
        <taxon>Dikarya</taxon>
        <taxon>Basidiomycota</taxon>
        <taxon>Agaricomycotina</taxon>
        <taxon>Tremellomycetes</taxon>
        <taxon>Tremellales</taxon>
        <taxon>Cryptococcaceae</taxon>
        <taxon>Cryptococcus</taxon>
    </lineage>
</organism>
<evidence type="ECO:0000313" key="3">
    <source>
        <dbReference type="Proteomes" id="UP000094065"/>
    </source>
</evidence>
<feature type="region of interest" description="Disordered" evidence="1">
    <location>
        <begin position="451"/>
        <end position="479"/>
    </location>
</feature>
<dbReference type="RefSeq" id="XP_018991784.1">
    <property type="nucleotide sequence ID" value="XM_019140633.1"/>
</dbReference>
<feature type="region of interest" description="Disordered" evidence="1">
    <location>
        <begin position="1"/>
        <end position="102"/>
    </location>
</feature>
<evidence type="ECO:0000313" key="2">
    <source>
        <dbReference type="EMBL" id="ODN76253.1"/>
    </source>
</evidence>
<gene>
    <name evidence="2" type="ORF">L202_06182</name>
</gene>
<reference evidence="2 3" key="1">
    <citation type="submission" date="2016-06" db="EMBL/GenBank/DDBJ databases">
        <title>Evolution of pathogenesis and genome organization in the Tremellales.</title>
        <authorList>
            <person name="Cuomo C."/>
            <person name="Litvintseva A."/>
            <person name="Heitman J."/>
            <person name="Chen Y."/>
            <person name="Sun S."/>
            <person name="Springer D."/>
            <person name="Dromer F."/>
            <person name="Young S."/>
            <person name="Zeng Q."/>
            <person name="Chapman S."/>
            <person name="Gujja S."/>
            <person name="Saif S."/>
            <person name="Birren B."/>
        </authorList>
    </citation>
    <scope>NUCLEOTIDE SEQUENCE [LARGE SCALE GENOMIC DNA]</scope>
    <source>
        <strain evidence="2 3">CBS 6039</strain>
    </source>
</reference>
<dbReference type="AlphaFoldDB" id="A0A1E3HIT6"/>
<feature type="compositionally biased region" description="Low complexity" evidence="1">
    <location>
        <begin position="23"/>
        <end position="36"/>
    </location>
</feature>
<feature type="compositionally biased region" description="Low complexity" evidence="1">
    <location>
        <begin position="64"/>
        <end position="78"/>
    </location>
</feature>
<name>A0A1E3HIT6_9TREE</name>